<dbReference type="PANTHER" id="PTHR38429:SF1">
    <property type="entry name" value="SEPTATION PROTEIN SPOVG-RELATED"/>
    <property type="match status" value="1"/>
</dbReference>
<dbReference type="RefSeq" id="WP_163180035.1">
    <property type="nucleotide sequence ID" value="NZ_JAAIWM010000004.1"/>
</dbReference>
<evidence type="ECO:0000256" key="2">
    <source>
        <dbReference type="ARBA" id="ARBA00023210"/>
    </source>
</evidence>
<dbReference type="Pfam" id="PF04026">
    <property type="entry name" value="SpoVG"/>
    <property type="match status" value="1"/>
</dbReference>
<reference evidence="4 5" key="1">
    <citation type="submission" date="2020-02" db="EMBL/GenBank/DDBJ databases">
        <title>Bacillus aquiflavi sp. nov., isolated from yellow water of strong flavor Chinese baijiu in Yibin region of China.</title>
        <authorList>
            <person name="Xie J."/>
        </authorList>
    </citation>
    <scope>NUCLEOTIDE SEQUENCE [LARGE SCALE GENOMIC DNA]</scope>
    <source>
        <strain evidence="4 5">SA4</strain>
    </source>
</reference>
<comment type="caution">
    <text evidence="4">The sequence shown here is derived from an EMBL/GenBank/DDBJ whole genome shotgun (WGS) entry which is preliminary data.</text>
</comment>
<keyword evidence="3" id="KW-0131">Cell cycle</keyword>
<sequence length="93" mass="10562">MSISITNINVRLVHDDHNPMKAICSITLNNAFVVHDIRIIEASQKVVVAMPSKRKKTGQFTDVAHPVTTEMRDKIEEVVLSEYKLIKMKKTES</sequence>
<dbReference type="GO" id="GO:0030435">
    <property type="term" value="P:sporulation resulting in formation of a cellular spore"/>
    <property type="evidence" value="ECO:0007669"/>
    <property type="project" value="InterPro"/>
</dbReference>
<dbReference type="InterPro" id="IPR036751">
    <property type="entry name" value="SpoVG_sf"/>
</dbReference>
<keyword evidence="2" id="KW-0717">Septation</keyword>
<dbReference type="Proteomes" id="UP000481043">
    <property type="component" value="Unassembled WGS sequence"/>
</dbReference>
<proteinExistence type="predicted"/>
<dbReference type="GO" id="GO:0000917">
    <property type="term" value="P:division septum assembly"/>
    <property type="evidence" value="ECO:0007669"/>
    <property type="project" value="UniProtKB-KW"/>
</dbReference>
<keyword evidence="5" id="KW-1185">Reference proteome</keyword>
<organism evidence="4 5">
    <name type="scientific">Bacillus mesophilus</name>
    <dbReference type="NCBI Taxonomy" id="1808955"/>
    <lineage>
        <taxon>Bacteria</taxon>
        <taxon>Bacillati</taxon>
        <taxon>Bacillota</taxon>
        <taxon>Bacilli</taxon>
        <taxon>Bacillales</taxon>
        <taxon>Bacillaceae</taxon>
        <taxon>Bacillus</taxon>
    </lineage>
</organism>
<dbReference type="EMBL" id="JAAIWM010000004">
    <property type="protein sequence ID" value="NEY72570.1"/>
    <property type="molecule type" value="Genomic_DNA"/>
</dbReference>
<evidence type="ECO:0008006" key="6">
    <source>
        <dbReference type="Google" id="ProtNLM"/>
    </source>
</evidence>
<dbReference type="PANTHER" id="PTHR38429">
    <property type="entry name" value="SEPTATION PROTEIN SPOVG-RELATED"/>
    <property type="match status" value="1"/>
</dbReference>
<evidence type="ECO:0000256" key="1">
    <source>
        <dbReference type="ARBA" id="ARBA00022618"/>
    </source>
</evidence>
<accession>A0A6M0QAJ4</accession>
<gene>
    <name evidence="4" type="ORF">G4D63_12605</name>
</gene>
<keyword evidence="1" id="KW-0132">Cell division</keyword>
<dbReference type="InterPro" id="IPR007170">
    <property type="entry name" value="SpoVG"/>
</dbReference>
<name>A0A6M0QAJ4_9BACI</name>
<dbReference type="Gene3D" id="3.30.1120.40">
    <property type="entry name" value="Stage V sporulation protein G"/>
    <property type="match status" value="1"/>
</dbReference>
<dbReference type="AlphaFoldDB" id="A0A6M0QAJ4"/>
<protein>
    <recommendedName>
        <fullName evidence="6">Septation protein SpoVG</fullName>
    </recommendedName>
</protein>
<evidence type="ECO:0000256" key="3">
    <source>
        <dbReference type="ARBA" id="ARBA00023306"/>
    </source>
</evidence>
<evidence type="ECO:0000313" key="5">
    <source>
        <dbReference type="Proteomes" id="UP000481043"/>
    </source>
</evidence>
<evidence type="ECO:0000313" key="4">
    <source>
        <dbReference type="EMBL" id="NEY72570.1"/>
    </source>
</evidence>
<dbReference type="SUPFAM" id="SSF160537">
    <property type="entry name" value="SpoVG-like"/>
    <property type="match status" value="1"/>
</dbReference>